<keyword evidence="8" id="KW-0812">Transmembrane</keyword>
<dbReference type="AlphaFoldDB" id="A0A089LD69"/>
<keyword evidence="3" id="KW-0808">Transferase</keyword>
<evidence type="ECO:0000256" key="5">
    <source>
        <dbReference type="ARBA" id="ARBA00022777"/>
    </source>
</evidence>
<keyword evidence="4" id="KW-0547">Nucleotide-binding</keyword>
<accession>A0A089LD69</accession>
<dbReference type="RefSeq" id="WP_042214069.1">
    <property type="nucleotide sequence ID" value="NZ_CP009285.1"/>
</dbReference>
<dbReference type="Proteomes" id="UP000029518">
    <property type="component" value="Chromosome"/>
</dbReference>
<dbReference type="CDD" id="cd16917">
    <property type="entry name" value="HATPase_UhpB-NarQ-NarX-like"/>
    <property type="match status" value="1"/>
</dbReference>
<dbReference type="InterPro" id="IPR003594">
    <property type="entry name" value="HATPase_dom"/>
</dbReference>
<dbReference type="GO" id="GO:0016020">
    <property type="term" value="C:membrane"/>
    <property type="evidence" value="ECO:0007669"/>
    <property type="project" value="InterPro"/>
</dbReference>
<dbReference type="Gene3D" id="3.30.565.10">
    <property type="entry name" value="Histidine kinase-like ATPase, C-terminal domain"/>
    <property type="match status" value="1"/>
</dbReference>
<evidence type="ECO:0000256" key="4">
    <source>
        <dbReference type="ARBA" id="ARBA00022741"/>
    </source>
</evidence>
<comment type="catalytic activity">
    <reaction evidence="1">
        <text>ATP + protein L-histidine = ADP + protein N-phospho-L-histidine.</text>
        <dbReference type="EC" id="2.7.13.3"/>
    </reaction>
</comment>
<protein>
    <recommendedName>
        <fullName evidence="2">histidine kinase</fullName>
        <ecNumber evidence="2">2.7.13.3</ecNumber>
    </recommendedName>
</protein>
<dbReference type="HOGENOM" id="CLU_000445_20_15_9"/>
<evidence type="ECO:0000259" key="9">
    <source>
        <dbReference type="PROSITE" id="PS50109"/>
    </source>
</evidence>
<evidence type="ECO:0000256" key="8">
    <source>
        <dbReference type="SAM" id="Phobius"/>
    </source>
</evidence>
<organism evidence="10 11">
    <name type="scientific">Paenibacillus borealis</name>
    <dbReference type="NCBI Taxonomy" id="160799"/>
    <lineage>
        <taxon>Bacteria</taxon>
        <taxon>Bacillati</taxon>
        <taxon>Bacillota</taxon>
        <taxon>Bacilli</taxon>
        <taxon>Bacillales</taxon>
        <taxon>Paenibacillaceae</taxon>
        <taxon>Paenibacillus</taxon>
    </lineage>
</organism>
<gene>
    <name evidence="10" type="ORF">PBOR_19045</name>
</gene>
<dbReference type="PROSITE" id="PS50109">
    <property type="entry name" value="HIS_KIN"/>
    <property type="match status" value="1"/>
</dbReference>
<keyword evidence="8" id="KW-0472">Membrane</keyword>
<dbReference type="GO" id="GO:0005524">
    <property type="term" value="F:ATP binding"/>
    <property type="evidence" value="ECO:0007669"/>
    <property type="project" value="UniProtKB-KW"/>
</dbReference>
<evidence type="ECO:0000256" key="7">
    <source>
        <dbReference type="ARBA" id="ARBA00023012"/>
    </source>
</evidence>
<reference evidence="10" key="1">
    <citation type="submission" date="2014-08" db="EMBL/GenBank/DDBJ databases">
        <title>Comparative genomics of the Paenibacillus odorifer group.</title>
        <authorList>
            <person name="den Bakker H.C."/>
            <person name="Tsai Y.-C.Y.-C."/>
            <person name="Martin N."/>
            <person name="Korlach J."/>
            <person name="Wiedmann M."/>
        </authorList>
    </citation>
    <scope>NUCLEOTIDE SEQUENCE [LARGE SCALE GENOMIC DNA]</scope>
    <source>
        <strain evidence="10">DSM 13188</strain>
    </source>
</reference>
<dbReference type="EMBL" id="CP009285">
    <property type="protein sequence ID" value="AIQ58797.1"/>
    <property type="molecule type" value="Genomic_DNA"/>
</dbReference>
<dbReference type="Pfam" id="PF02518">
    <property type="entry name" value="HATPase_c"/>
    <property type="match status" value="1"/>
</dbReference>
<name>A0A089LD69_PAEBO</name>
<dbReference type="OrthoDB" id="9781904at2"/>
<evidence type="ECO:0000256" key="1">
    <source>
        <dbReference type="ARBA" id="ARBA00000085"/>
    </source>
</evidence>
<evidence type="ECO:0000256" key="6">
    <source>
        <dbReference type="ARBA" id="ARBA00022840"/>
    </source>
</evidence>
<dbReference type="SUPFAM" id="SSF55874">
    <property type="entry name" value="ATPase domain of HSP90 chaperone/DNA topoisomerase II/histidine kinase"/>
    <property type="match status" value="1"/>
</dbReference>
<keyword evidence="7" id="KW-0902">Two-component regulatory system</keyword>
<dbReference type="EC" id="2.7.13.3" evidence="2"/>
<dbReference type="KEGG" id="pbd:PBOR_19045"/>
<keyword evidence="11" id="KW-1185">Reference proteome</keyword>
<dbReference type="InterPro" id="IPR011712">
    <property type="entry name" value="Sig_transdc_His_kin_sub3_dim/P"/>
</dbReference>
<keyword evidence="8" id="KW-1133">Transmembrane helix</keyword>
<dbReference type="Pfam" id="PF07730">
    <property type="entry name" value="HisKA_3"/>
    <property type="match status" value="1"/>
</dbReference>
<keyword evidence="6" id="KW-0067">ATP-binding</keyword>
<feature type="transmembrane region" description="Helical" evidence="8">
    <location>
        <begin position="154"/>
        <end position="171"/>
    </location>
</feature>
<dbReference type="GO" id="GO:0000155">
    <property type="term" value="F:phosphorelay sensor kinase activity"/>
    <property type="evidence" value="ECO:0007669"/>
    <property type="project" value="InterPro"/>
</dbReference>
<dbReference type="PANTHER" id="PTHR24421">
    <property type="entry name" value="NITRATE/NITRITE SENSOR PROTEIN NARX-RELATED"/>
    <property type="match status" value="1"/>
</dbReference>
<evidence type="ECO:0000313" key="11">
    <source>
        <dbReference type="Proteomes" id="UP000029518"/>
    </source>
</evidence>
<dbReference type="InterPro" id="IPR050482">
    <property type="entry name" value="Sensor_HK_TwoCompSys"/>
</dbReference>
<dbReference type="GO" id="GO:0046983">
    <property type="term" value="F:protein dimerization activity"/>
    <property type="evidence" value="ECO:0007669"/>
    <property type="project" value="InterPro"/>
</dbReference>
<feature type="transmembrane region" description="Helical" evidence="8">
    <location>
        <begin position="125"/>
        <end position="142"/>
    </location>
</feature>
<dbReference type="InterPro" id="IPR036890">
    <property type="entry name" value="HATPase_C_sf"/>
</dbReference>
<dbReference type="SMART" id="SM00387">
    <property type="entry name" value="HATPase_c"/>
    <property type="match status" value="1"/>
</dbReference>
<evidence type="ECO:0000256" key="2">
    <source>
        <dbReference type="ARBA" id="ARBA00012438"/>
    </source>
</evidence>
<feature type="transmembrane region" description="Helical" evidence="8">
    <location>
        <begin position="102"/>
        <end position="120"/>
    </location>
</feature>
<sequence length="407" mass="46005">MSEYSSNQPDEISRSDIQNVLRDSRLPALIWVILIYFSALFFQLPILPTWFEFIMFTGLILIHMLLHGYAGSVVDKRPWIYFVMQGLIVWGCALFMPNAHSVILVSLLTALAGQSIGIYAQRKQVLWVCTFYCTLFSVSLVWPRTTGDLPSTLPSLFFVMFFVIGYASLFYKQVRAKLRTQSFLRELERAHRKVEDLTIANERQRIARDLHDTLAQGLAGLIMQLDAVDAHLENDNIHRAQEIVQLSQTQAKRTLAEARSAIDDLRSYSAEVIDLSKAVEDEAEHFSHMTGIRISTQLSIPHPVVPKLIFEHSLHMIRECLANTAKYANASNVAIVVAARENVIELKITDDGRGFDTKLIEKQSGSYGLLGLYERARIIGGDIEIESGRQGTKVSVRIPLHQEDTDL</sequence>
<evidence type="ECO:0000256" key="3">
    <source>
        <dbReference type="ARBA" id="ARBA00022679"/>
    </source>
</evidence>
<evidence type="ECO:0000313" key="10">
    <source>
        <dbReference type="EMBL" id="AIQ58797.1"/>
    </source>
</evidence>
<dbReference type="InterPro" id="IPR005467">
    <property type="entry name" value="His_kinase_dom"/>
</dbReference>
<feature type="transmembrane region" description="Helical" evidence="8">
    <location>
        <begin position="28"/>
        <end position="47"/>
    </location>
</feature>
<feature type="domain" description="Histidine kinase" evidence="9">
    <location>
        <begin position="209"/>
        <end position="402"/>
    </location>
</feature>
<dbReference type="PANTHER" id="PTHR24421:SF55">
    <property type="entry name" value="SENSOR HISTIDINE KINASE YDFH"/>
    <property type="match status" value="1"/>
</dbReference>
<feature type="transmembrane region" description="Helical" evidence="8">
    <location>
        <begin position="79"/>
        <end position="96"/>
    </location>
</feature>
<dbReference type="Gene3D" id="1.20.5.1930">
    <property type="match status" value="1"/>
</dbReference>
<feature type="transmembrane region" description="Helical" evidence="8">
    <location>
        <begin position="53"/>
        <end position="72"/>
    </location>
</feature>
<keyword evidence="5" id="KW-0418">Kinase</keyword>
<proteinExistence type="predicted"/>